<dbReference type="Gene3D" id="1.10.260.40">
    <property type="entry name" value="lambda repressor-like DNA-binding domains"/>
    <property type="match status" value="1"/>
</dbReference>
<name>A0A8S5V4W7_9CAUD</name>
<dbReference type="SUPFAM" id="SSF47413">
    <property type="entry name" value="lambda repressor-like DNA-binding domains"/>
    <property type="match status" value="1"/>
</dbReference>
<dbReference type="InterPro" id="IPR010982">
    <property type="entry name" value="Lambda_DNA-bd_dom_sf"/>
</dbReference>
<sequence>MHVHEITYDEVAAELGVSRPYVSMLLNGHRKPQDAKKRIEMAIDSIIARRAENG</sequence>
<dbReference type="InterPro" id="IPR001387">
    <property type="entry name" value="Cro/C1-type_HTH"/>
</dbReference>
<dbReference type="EMBL" id="BK016198">
    <property type="protein sequence ID" value="DAG01749.1"/>
    <property type="molecule type" value="Genomic_DNA"/>
</dbReference>
<dbReference type="CDD" id="cd00093">
    <property type="entry name" value="HTH_XRE"/>
    <property type="match status" value="1"/>
</dbReference>
<organism evidence="2">
    <name type="scientific">Siphoviridae sp. ctjsp22</name>
    <dbReference type="NCBI Taxonomy" id="2825636"/>
    <lineage>
        <taxon>Viruses</taxon>
        <taxon>Duplodnaviria</taxon>
        <taxon>Heunggongvirae</taxon>
        <taxon>Uroviricota</taxon>
        <taxon>Caudoviricetes</taxon>
    </lineage>
</organism>
<evidence type="ECO:0000313" key="2">
    <source>
        <dbReference type="EMBL" id="DAG01749.1"/>
    </source>
</evidence>
<feature type="domain" description="HTH cro/C1-type" evidence="1">
    <location>
        <begin position="6"/>
        <end position="33"/>
    </location>
</feature>
<dbReference type="GO" id="GO:0003677">
    <property type="term" value="F:DNA binding"/>
    <property type="evidence" value="ECO:0007669"/>
    <property type="project" value="InterPro"/>
</dbReference>
<reference evidence="2" key="1">
    <citation type="journal article" date="2021" name="Proc. Natl. Acad. Sci. U.S.A.">
        <title>A Catalog of Tens of Thousands of Viruses from Human Metagenomes Reveals Hidden Associations with Chronic Diseases.</title>
        <authorList>
            <person name="Tisza M.J."/>
            <person name="Buck C.B."/>
        </authorList>
    </citation>
    <scope>NUCLEOTIDE SEQUENCE</scope>
    <source>
        <strain evidence="2">Ctjsp22</strain>
    </source>
</reference>
<evidence type="ECO:0000259" key="1">
    <source>
        <dbReference type="Pfam" id="PF01381"/>
    </source>
</evidence>
<protein>
    <submittedName>
        <fullName evidence="2">Helix-turn-helix XRE-family like protein</fullName>
    </submittedName>
</protein>
<accession>A0A8S5V4W7</accession>
<dbReference type="Pfam" id="PF01381">
    <property type="entry name" value="HTH_3"/>
    <property type="match status" value="1"/>
</dbReference>
<proteinExistence type="predicted"/>